<proteinExistence type="predicted"/>
<feature type="compositionally biased region" description="Basic and acidic residues" evidence="1">
    <location>
        <begin position="80"/>
        <end position="94"/>
    </location>
</feature>
<feature type="region of interest" description="Disordered" evidence="1">
    <location>
        <begin position="75"/>
        <end position="94"/>
    </location>
</feature>
<keyword evidence="3" id="KW-1185">Reference proteome</keyword>
<accession>A0AAV4XXX6</accession>
<reference evidence="2 3" key="1">
    <citation type="submission" date="2021-06" db="EMBL/GenBank/DDBJ databases">
        <title>Caerostris extrusa draft genome.</title>
        <authorList>
            <person name="Kono N."/>
            <person name="Arakawa K."/>
        </authorList>
    </citation>
    <scope>NUCLEOTIDE SEQUENCE [LARGE SCALE GENOMIC DNA]</scope>
</reference>
<comment type="caution">
    <text evidence="2">The sequence shown here is derived from an EMBL/GenBank/DDBJ whole genome shotgun (WGS) entry which is preliminary data.</text>
</comment>
<protein>
    <submittedName>
        <fullName evidence="2">Uncharacterized protein</fullName>
    </submittedName>
</protein>
<name>A0AAV4XXX6_CAEEX</name>
<dbReference type="EMBL" id="BPLR01001042">
    <property type="protein sequence ID" value="GIY99403.1"/>
    <property type="molecule type" value="Genomic_DNA"/>
</dbReference>
<evidence type="ECO:0000313" key="2">
    <source>
        <dbReference type="EMBL" id="GIY99403.1"/>
    </source>
</evidence>
<dbReference type="Proteomes" id="UP001054945">
    <property type="component" value="Unassembled WGS sequence"/>
</dbReference>
<evidence type="ECO:0000313" key="3">
    <source>
        <dbReference type="Proteomes" id="UP001054945"/>
    </source>
</evidence>
<evidence type="ECO:0000256" key="1">
    <source>
        <dbReference type="SAM" id="MobiDB-lite"/>
    </source>
</evidence>
<organism evidence="2 3">
    <name type="scientific">Caerostris extrusa</name>
    <name type="common">Bark spider</name>
    <name type="synonym">Caerostris bankana</name>
    <dbReference type="NCBI Taxonomy" id="172846"/>
    <lineage>
        <taxon>Eukaryota</taxon>
        <taxon>Metazoa</taxon>
        <taxon>Ecdysozoa</taxon>
        <taxon>Arthropoda</taxon>
        <taxon>Chelicerata</taxon>
        <taxon>Arachnida</taxon>
        <taxon>Araneae</taxon>
        <taxon>Araneomorphae</taxon>
        <taxon>Entelegynae</taxon>
        <taxon>Araneoidea</taxon>
        <taxon>Araneidae</taxon>
        <taxon>Caerostris</taxon>
    </lineage>
</organism>
<sequence>MNSSRHCLPQWNAEAPPTLATWKKCGVEAFHSYLAAGACLYAPYYEASISLLLRNGPYLRTTPLRVVAVAIRNGNSNQSGKEDPERGFSSEEIF</sequence>
<gene>
    <name evidence="2" type="ORF">CEXT_470951</name>
</gene>
<dbReference type="AlphaFoldDB" id="A0AAV4XXX6"/>